<dbReference type="AlphaFoldDB" id="A0A1X0RBM0"/>
<protein>
    <submittedName>
        <fullName evidence="1">Uncharacterized protein</fullName>
    </submittedName>
</protein>
<reference evidence="1" key="1">
    <citation type="journal article" date="2016" name="Proc. Natl. Acad. Sci. U.S.A.">
        <title>Lipid metabolic changes in an early divergent fungus govern the establishment of a mutualistic symbiosis with endobacteria.</title>
        <authorList>
            <person name="Lastovetsky O.A."/>
            <person name="Gaspar M.L."/>
            <person name="Mondo S.J."/>
            <person name="LaButti K.M."/>
            <person name="Sandor L."/>
            <person name="Grigoriev I.V."/>
            <person name="Henry S.A."/>
            <person name="Pawlowska T.E."/>
        </authorList>
    </citation>
    <scope>NUCLEOTIDE SEQUENCE [LARGE SCALE GENOMIC DNA]</scope>
    <source>
        <strain evidence="1">ATCC 52814</strain>
    </source>
</reference>
<dbReference type="VEuPathDB" id="FungiDB:BCV72DRAFT_201622"/>
<organism evidence="1">
    <name type="scientific">Rhizopus microsporus var. microsporus</name>
    <dbReference type="NCBI Taxonomy" id="86635"/>
    <lineage>
        <taxon>Eukaryota</taxon>
        <taxon>Fungi</taxon>
        <taxon>Fungi incertae sedis</taxon>
        <taxon>Mucoromycota</taxon>
        <taxon>Mucoromycotina</taxon>
        <taxon>Mucoromycetes</taxon>
        <taxon>Mucorales</taxon>
        <taxon>Mucorineae</taxon>
        <taxon>Rhizopodaceae</taxon>
        <taxon>Rhizopus</taxon>
    </lineage>
</organism>
<dbReference type="OrthoDB" id="2288255at2759"/>
<accession>A0A1X0RBM0</accession>
<dbReference type="Proteomes" id="UP000242414">
    <property type="component" value="Unassembled WGS sequence"/>
</dbReference>
<feature type="non-terminal residue" evidence="1">
    <location>
        <position position="1"/>
    </location>
</feature>
<proteinExistence type="predicted"/>
<dbReference type="EMBL" id="KV921876">
    <property type="protein sequence ID" value="ORE09443.1"/>
    <property type="molecule type" value="Genomic_DNA"/>
</dbReference>
<name>A0A1X0RBM0_RHIZD</name>
<gene>
    <name evidence="1" type="ORF">BCV72DRAFT_201622</name>
</gene>
<evidence type="ECO:0000313" key="1">
    <source>
        <dbReference type="EMBL" id="ORE09443.1"/>
    </source>
</evidence>
<sequence>ILSTGTIVDDKTLQLVHNFIYEHPVYFMILDPRGIIWNDYFTAAEINEIKTYNLKQLLNISETLQRYMDSYDKNWETVFSLYEYADNQRHSPVTDFDKKWVRKSMMNVSELFLHNQRSNLNDHSEGDLLHGIWRFIY</sequence>